<feature type="region of interest" description="Disordered" evidence="8">
    <location>
        <begin position="97"/>
        <end position="139"/>
    </location>
</feature>
<dbReference type="PANTHER" id="PTHR40626:SF11">
    <property type="entry name" value="ZINC FINGER PROTEIN YPR022C"/>
    <property type="match status" value="1"/>
</dbReference>
<comment type="caution">
    <text evidence="10">The sequence shown here is derived from an EMBL/GenBank/DDBJ whole genome shotgun (WGS) entry which is preliminary data.</text>
</comment>
<dbReference type="SUPFAM" id="SSF57667">
    <property type="entry name" value="beta-beta-alpha zinc fingers"/>
    <property type="match status" value="1"/>
</dbReference>
<dbReference type="InterPro" id="IPR007219">
    <property type="entry name" value="XnlR_reg_dom"/>
</dbReference>
<gene>
    <name evidence="10" type="ORF">QBC40DRAFT_197163</name>
</gene>
<dbReference type="EMBL" id="MU863901">
    <property type="protein sequence ID" value="KAK4202036.1"/>
    <property type="molecule type" value="Genomic_DNA"/>
</dbReference>
<evidence type="ECO:0000256" key="2">
    <source>
        <dbReference type="ARBA" id="ARBA00022723"/>
    </source>
</evidence>
<comment type="subcellular location">
    <subcellularLocation>
        <location evidence="1">Nucleus</location>
    </subcellularLocation>
</comment>
<dbReference type="InterPro" id="IPR036236">
    <property type="entry name" value="Znf_C2H2_sf"/>
</dbReference>
<evidence type="ECO:0000256" key="3">
    <source>
        <dbReference type="ARBA" id="ARBA00022737"/>
    </source>
</evidence>
<evidence type="ECO:0000256" key="8">
    <source>
        <dbReference type="SAM" id="MobiDB-lite"/>
    </source>
</evidence>
<keyword evidence="2" id="KW-0479">Metal-binding</keyword>
<evidence type="ECO:0000256" key="1">
    <source>
        <dbReference type="ARBA" id="ARBA00004123"/>
    </source>
</evidence>
<evidence type="ECO:0000256" key="4">
    <source>
        <dbReference type="ARBA" id="ARBA00022771"/>
    </source>
</evidence>
<dbReference type="GO" id="GO:0006351">
    <property type="term" value="P:DNA-templated transcription"/>
    <property type="evidence" value="ECO:0007669"/>
    <property type="project" value="InterPro"/>
</dbReference>
<keyword evidence="11" id="KW-1185">Reference proteome</keyword>
<name>A0AAN6XLY1_9PEZI</name>
<keyword evidence="4 7" id="KW-0863">Zinc-finger</keyword>
<protein>
    <submittedName>
        <fullName evidence="10">Fungal-specific transcription factor domain-containing protein</fullName>
    </submittedName>
</protein>
<dbReference type="AlphaFoldDB" id="A0AAN6XLY1"/>
<dbReference type="InterPro" id="IPR051059">
    <property type="entry name" value="VerF-like"/>
</dbReference>
<reference evidence="10" key="2">
    <citation type="submission" date="2023-05" db="EMBL/GenBank/DDBJ databases">
        <authorList>
            <consortium name="Lawrence Berkeley National Laboratory"/>
            <person name="Steindorff A."/>
            <person name="Hensen N."/>
            <person name="Bonometti L."/>
            <person name="Westerberg I."/>
            <person name="Brannstrom I.O."/>
            <person name="Guillou S."/>
            <person name="Cros-Aarteil S."/>
            <person name="Calhoun S."/>
            <person name="Haridas S."/>
            <person name="Kuo A."/>
            <person name="Mondo S."/>
            <person name="Pangilinan J."/>
            <person name="Riley R."/>
            <person name="Labutti K."/>
            <person name="Andreopoulos B."/>
            <person name="Lipzen A."/>
            <person name="Chen C."/>
            <person name="Yanf M."/>
            <person name="Daum C."/>
            <person name="Ng V."/>
            <person name="Clum A."/>
            <person name="Ohm R."/>
            <person name="Martin F."/>
            <person name="Silar P."/>
            <person name="Natvig D."/>
            <person name="Lalanne C."/>
            <person name="Gautier V."/>
            <person name="Ament-Velasquez S.L."/>
            <person name="Kruys A."/>
            <person name="Hutchinson M.I."/>
            <person name="Powell A.J."/>
            <person name="Barry K."/>
            <person name="Miller A.N."/>
            <person name="Grigoriev I.V."/>
            <person name="Debuchy R."/>
            <person name="Gladieux P."/>
            <person name="Thoren M.H."/>
            <person name="Johannesson H."/>
        </authorList>
    </citation>
    <scope>NUCLEOTIDE SEQUENCE</scope>
    <source>
        <strain evidence="10">CBS 315.58</strain>
    </source>
</reference>
<dbReference type="InterPro" id="IPR013087">
    <property type="entry name" value="Znf_C2H2_type"/>
</dbReference>
<dbReference type="CDD" id="cd12148">
    <property type="entry name" value="fungal_TF_MHR"/>
    <property type="match status" value="1"/>
</dbReference>
<keyword evidence="5" id="KW-0862">Zinc</keyword>
<feature type="region of interest" description="Disordered" evidence="8">
    <location>
        <begin position="1"/>
        <end position="34"/>
    </location>
</feature>
<keyword evidence="6" id="KW-0539">Nucleus</keyword>
<feature type="domain" description="C2H2-type" evidence="9">
    <location>
        <begin position="39"/>
        <end position="68"/>
    </location>
</feature>
<dbReference type="GO" id="GO:0000981">
    <property type="term" value="F:DNA-binding transcription factor activity, RNA polymerase II-specific"/>
    <property type="evidence" value="ECO:0007669"/>
    <property type="project" value="InterPro"/>
</dbReference>
<feature type="compositionally biased region" description="Low complexity" evidence="8">
    <location>
        <begin position="1"/>
        <end position="13"/>
    </location>
</feature>
<reference evidence="10" key="1">
    <citation type="journal article" date="2023" name="Mol. Phylogenet. Evol.">
        <title>Genome-scale phylogeny and comparative genomics of the fungal order Sordariales.</title>
        <authorList>
            <person name="Hensen N."/>
            <person name="Bonometti L."/>
            <person name="Westerberg I."/>
            <person name="Brannstrom I.O."/>
            <person name="Guillou S."/>
            <person name="Cros-Aarteil S."/>
            <person name="Calhoun S."/>
            <person name="Haridas S."/>
            <person name="Kuo A."/>
            <person name="Mondo S."/>
            <person name="Pangilinan J."/>
            <person name="Riley R."/>
            <person name="LaButti K."/>
            <person name="Andreopoulos B."/>
            <person name="Lipzen A."/>
            <person name="Chen C."/>
            <person name="Yan M."/>
            <person name="Daum C."/>
            <person name="Ng V."/>
            <person name="Clum A."/>
            <person name="Steindorff A."/>
            <person name="Ohm R.A."/>
            <person name="Martin F."/>
            <person name="Silar P."/>
            <person name="Natvig D.O."/>
            <person name="Lalanne C."/>
            <person name="Gautier V."/>
            <person name="Ament-Velasquez S.L."/>
            <person name="Kruys A."/>
            <person name="Hutchinson M.I."/>
            <person name="Powell A.J."/>
            <person name="Barry K."/>
            <person name="Miller A.N."/>
            <person name="Grigoriev I.V."/>
            <person name="Debuchy R."/>
            <person name="Gladieux P."/>
            <person name="Hiltunen Thoren M."/>
            <person name="Johannesson H."/>
        </authorList>
    </citation>
    <scope>NUCLEOTIDE SEQUENCE</scope>
    <source>
        <strain evidence="10">CBS 315.58</strain>
    </source>
</reference>
<dbReference type="GO" id="GO:0000785">
    <property type="term" value="C:chromatin"/>
    <property type="evidence" value="ECO:0007669"/>
    <property type="project" value="TreeGrafter"/>
</dbReference>
<dbReference type="GO" id="GO:0000978">
    <property type="term" value="F:RNA polymerase II cis-regulatory region sequence-specific DNA binding"/>
    <property type="evidence" value="ECO:0007669"/>
    <property type="project" value="InterPro"/>
</dbReference>
<sequence>MATQQASPQQQPQNGIENVSSTPTATYKRASRKGAPRRFSCTYPGCDKLYSRAEHLQRHQLNHQPKEIFRCDVAGCEQRFVRADLLARHRKRHSSSYIPRNRMPSFSAAKDESSGASVSAVLSPTPGVESRPTFPSAPHDAAILLAPPEPRGHQPPALLNPPPPRIPTHQSSWHPQMPEMECNIIRPKPGYYPREDTRVPPPPQNPVSYRAVDVEFPHDDISHENFAVWLFDPHAPYGDFSVSHLPFMDGGLESTLNNNIHYDYESLTSGGRSQFETPPRFENDELISEFRRQEILRWFSIFRQKQPKAEPLIANLVQQNSSGDMPALSVEMLRDCLQEYWEHVSPRLPIVHQPTFSSNRCSVFLVMVMVSLGAISLRGRDTNGNLSDYGSFADVMITGVRWEIVTAEEASPPVALWVAQALLLLEFYEKMYSSRKLHERAHIYHSVALTLLRRGSPLIGRSGSESPPEVNSADHPHGVSLDSHTWWCRWAETEAMHRVVFAAFMMDIIHAAMFGHAAQMAPHEIRLPLPCDDNLWTASNPDTVRQLDQNLRMYGVKTISFLDGLKRALHGKEVKTHSFGRMIIMCGLLSVGWHLSHRETHLKWLDFTNPPSETQDGWKKILLKAYDDWKYSFDVAQGTAGSPGVASPVSQPSGANGPIHNAAVLYHLAQLSLHVDIVDCQVYAGARRLLGRKVSVRDYTNVVARMKHWATLPTTRHAVLHSFKLLHRVLVDPRRSSGSISNNDRDRIGLGGVHLPPIEVQSYSCRSEPDPHRPWVMYYAALCIWSFVRAISRHDSVHDMSSHPTSPFRPPKVLPVNYRRVSTYLSNIANLHELTEATASALVDGLSDLLEALHSIFAEAYSELLHEAHDRLKMCKEMLASVPGS</sequence>
<dbReference type="Pfam" id="PF04082">
    <property type="entry name" value="Fungal_trans"/>
    <property type="match status" value="1"/>
</dbReference>
<evidence type="ECO:0000259" key="9">
    <source>
        <dbReference type="PROSITE" id="PS50157"/>
    </source>
</evidence>
<evidence type="ECO:0000256" key="6">
    <source>
        <dbReference type="ARBA" id="ARBA00023242"/>
    </source>
</evidence>
<dbReference type="Gene3D" id="3.30.160.60">
    <property type="entry name" value="Classic Zinc Finger"/>
    <property type="match status" value="1"/>
</dbReference>
<proteinExistence type="predicted"/>
<feature type="compositionally biased region" description="Polar residues" evidence="8">
    <location>
        <begin position="14"/>
        <end position="25"/>
    </location>
</feature>
<evidence type="ECO:0000313" key="10">
    <source>
        <dbReference type="EMBL" id="KAK4202036.1"/>
    </source>
</evidence>
<accession>A0AAN6XLY1</accession>
<dbReference type="PROSITE" id="PS00028">
    <property type="entry name" value="ZINC_FINGER_C2H2_1"/>
    <property type="match status" value="2"/>
</dbReference>
<dbReference type="Pfam" id="PF00096">
    <property type="entry name" value="zf-C2H2"/>
    <property type="match status" value="2"/>
</dbReference>
<dbReference type="PANTHER" id="PTHR40626">
    <property type="entry name" value="MIP31509P"/>
    <property type="match status" value="1"/>
</dbReference>
<organism evidence="10 11">
    <name type="scientific">Triangularia verruculosa</name>
    <dbReference type="NCBI Taxonomy" id="2587418"/>
    <lineage>
        <taxon>Eukaryota</taxon>
        <taxon>Fungi</taxon>
        <taxon>Dikarya</taxon>
        <taxon>Ascomycota</taxon>
        <taxon>Pezizomycotina</taxon>
        <taxon>Sordariomycetes</taxon>
        <taxon>Sordariomycetidae</taxon>
        <taxon>Sordariales</taxon>
        <taxon>Podosporaceae</taxon>
        <taxon>Triangularia</taxon>
    </lineage>
</organism>
<keyword evidence="3" id="KW-0677">Repeat</keyword>
<evidence type="ECO:0000256" key="5">
    <source>
        <dbReference type="ARBA" id="ARBA00022833"/>
    </source>
</evidence>
<dbReference type="Proteomes" id="UP001303160">
    <property type="component" value="Unassembled WGS sequence"/>
</dbReference>
<evidence type="ECO:0000256" key="7">
    <source>
        <dbReference type="PROSITE-ProRule" id="PRU00042"/>
    </source>
</evidence>
<dbReference type="GO" id="GO:0008270">
    <property type="term" value="F:zinc ion binding"/>
    <property type="evidence" value="ECO:0007669"/>
    <property type="project" value="UniProtKB-KW"/>
</dbReference>
<feature type="domain" description="C2H2-type" evidence="9">
    <location>
        <begin position="69"/>
        <end position="98"/>
    </location>
</feature>
<dbReference type="PROSITE" id="PS50157">
    <property type="entry name" value="ZINC_FINGER_C2H2_2"/>
    <property type="match status" value="2"/>
</dbReference>
<dbReference type="SMART" id="SM00355">
    <property type="entry name" value="ZnF_C2H2"/>
    <property type="match status" value="2"/>
</dbReference>
<dbReference type="GO" id="GO:0005634">
    <property type="term" value="C:nucleus"/>
    <property type="evidence" value="ECO:0007669"/>
    <property type="project" value="UniProtKB-SubCell"/>
</dbReference>
<evidence type="ECO:0000313" key="11">
    <source>
        <dbReference type="Proteomes" id="UP001303160"/>
    </source>
</evidence>